<keyword evidence="2" id="KW-1185">Reference proteome</keyword>
<dbReference type="EMBL" id="LHQS01000002">
    <property type="protein sequence ID" value="RXE55919.1"/>
    <property type="molecule type" value="Genomic_DNA"/>
</dbReference>
<evidence type="ECO:0000313" key="1">
    <source>
        <dbReference type="EMBL" id="RXE55919.1"/>
    </source>
</evidence>
<name>A0A498GZ33_9EURY</name>
<proteinExistence type="predicted"/>
<organism evidence="1 2">
    <name type="scientific">Methanoculleus taiwanensis</name>
    <dbReference type="NCBI Taxonomy" id="1550565"/>
    <lineage>
        <taxon>Archaea</taxon>
        <taxon>Methanobacteriati</taxon>
        <taxon>Methanobacteriota</taxon>
        <taxon>Stenosarchaea group</taxon>
        <taxon>Methanomicrobia</taxon>
        <taxon>Methanomicrobiales</taxon>
        <taxon>Methanomicrobiaceae</taxon>
        <taxon>Methanoculleus</taxon>
    </lineage>
</organism>
<accession>A0A498GZ33</accession>
<evidence type="ECO:0000313" key="2">
    <source>
        <dbReference type="Proteomes" id="UP000290932"/>
    </source>
</evidence>
<comment type="caution">
    <text evidence="1">The sequence shown here is derived from an EMBL/GenBank/DDBJ whole genome shotgun (WGS) entry which is preliminary data.</text>
</comment>
<reference evidence="1 2" key="1">
    <citation type="journal article" date="2015" name="Int. J. Syst. Evol. Microbiol.">
        <title>Methanoculleus taiwanensis sp. nov., a methanogen isolated from deep marine sediment at the deformation front area near Taiwan.</title>
        <authorList>
            <person name="Weng C.Y."/>
            <person name="Chen S.C."/>
            <person name="Lai M.C."/>
            <person name="Wu S.Y."/>
            <person name="Lin S."/>
            <person name="Yang T.F."/>
            <person name="Chen P.C."/>
        </authorList>
    </citation>
    <scope>NUCLEOTIDE SEQUENCE [LARGE SCALE GENOMIC DNA]</scope>
    <source>
        <strain evidence="1 2">CYW4</strain>
    </source>
</reference>
<gene>
    <name evidence="1" type="ORF">ABH15_06845</name>
</gene>
<dbReference type="AlphaFoldDB" id="A0A498GZ33"/>
<protein>
    <submittedName>
        <fullName evidence="1">Uncharacterized protein</fullName>
    </submittedName>
</protein>
<sequence>MENEFDLDLFDLIALLPCLQIPSKSSLENRKCRFDFVSFTIAIRTEIGNYLLPILSRLDLLLPCSDRYHQISTNLFSNLAMKVFRIISLIHDVALGSSGLSKQSFRTGDVMYRFQ</sequence>
<dbReference type="Proteomes" id="UP000290932">
    <property type="component" value="Unassembled WGS sequence"/>
</dbReference>